<reference evidence="3" key="1">
    <citation type="submission" date="2020-04" db="EMBL/GenBank/DDBJ databases">
        <title>Hybrid Assembly of Korean Phytophthora infestans isolates.</title>
        <authorList>
            <person name="Prokchorchik M."/>
            <person name="Lee Y."/>
            <person name="Seo J."/>
            <person name="Cho J.-H."/>
            <person name="Park Y.-E."/>
            <person name="Jang D.-C."/>
            <person name="Im J.-S."/>
            <person name="Choi J.-G."/>
            <person name="Park H.-J."/>
            <person name="Lee G.-B."/>
            <person name="Lee Y.-G."/>
            <person name="Hong S.-Y."/>
            <person name="Cho K."/>
            <person name="Sohn K.H."/>
        </authorList>
    </citation>
    <scope>NUCLEOTIDE SEQUENCE</scope>
    <source>
        <strain evidence="3">KR_1_A1</strain>
        <strain evidence="4">KR_2_A2</strain>
    </source>
</reference>
<dbReference type="EMBL" id="JAACNO010000100">
    <property type="protein sequence ID" value="KAF4150137.1"/>
    <property type="molecule type" value="Genomic_DNA"/>
</dbReference>
<feature type="coiled-coil region" evidence="1">
    <location>
        <begin position="128"/>
        <end position="258"/>
    </location>
</feature>
<comment type="caution">
    <text evidence="3">The sequence shown here is derived from an EMBL/GenBank/DDBJ whole genome shotgun (WGS) entry which is preliminary data.</text>
</comment>
<evidence type="ECO:0000313" key="4">
    <source>
        <dbReference type="EMBL" id="KAF4150137.1"/>
    </source>
</evidence>
<evidence type="ECO:0000256" key="1">
    <source>
        <dbReference type="SAM" id="Coils"/>
    </source>
</evidence>
<feature type="region of interest" description="Disordered" evidence="2">
    <location>
        <begin position="363"/>
        <end position="388"/>
    </location>
</feature>
<proteinExistence type="predicted"/>
<organism evidence="3 5">
    <name type="scientific">Phytophthora infestans</name>
    <name type="common">Potato late blight agent</name>
    <name type="synonym">Botrytis infestans</name>
    <dbReference type="NCBI Taxonomy" id="4787"/>
    <lineage>
        <taxon>Eukaryota</taxon>
        <taxon>Sar</taxon>
        <taxon>Stramenopiles</taxon>
        <taxon>Oomycota</taxon>
        <taxon>Peronosporomycetes</taxon>
        <taxon>Peronosporales</taxon>
        <taxon>Peronosporaceae</taxon>
        <taxon>Phytophthora</taxon>
    </lineage>
</organism>
<keyword evidence="1" id="KW-0175">Coiled coil</keyword>
<dbReference type="EMBL" id="WSZM01000080">
    <property type="protein sequence ID" value="KAF4043615.1"/>
    <property type="molecule type" value="Genomic_DNA"/>
</dbReference>
<evidence type="ECO:0000313" key="5">
    <source>
        <dbReference type="Proteomes" id="UP000602510"/>
    </source>
</evidence>
<gene>
    <name evidence="3" type="ORF">GN244_ATG03928</name>
    <name evidence="4" type="ORF">GN958_ATG00763</name>
</gene>
<dbReference type="Proteomes" id="UP000704712">
    <property type="component" value="Unassembled WGS sequence"/>
</dbReference>
<protein>
    <submittedName>
        <fullName evidence="3">Uncharacterized protein</fullName>
    </submittedName>
</protein>
<accession>A0A833THT6</accession>
<evidence type="ECO:0000313" key="3">
    <source>
        <dbReference type="EMBL" id="KAF4043615.1"/>
    </source>
</evidence>
<keyword evidence="5" id="KW-1185">Reference proteome</keyword>
<dbReference type="Proteomes" id="UP000602510">
    <property type="component" value="Unassembled WGS sequence"/>
</dbReference>
<sequence length="477" mass="54614">MDAQAGWRRRGSGNAGMRRTEATSAAKCAPNSSRTPSATARVRNTVVGSQRPSNQAAERVVNGRKSASAVSEVAPSRWREMRHSVRAKATLETTESLYGHAKIADLCPGDREKVAKLVNRIVEVGTMHDEAENEFQRQREVLEEEVKELREHVRRDAEEIQELSDEVHSARRKAQLFEERVVVLEESTDAETRARLEAEQTLDLLKLEVDKLRALVKRQQDETQRETKEQQEQFDAELKRVKEELKLAQELLQKERNERLLDKQQALDQRLERSAAAGEEKLERLHSFLLQQQHEWQSKAKEQQEETLNKTRQQQEQFDAEMTQLKQELKAAQELLQQERQRMLEKEDIAVDTTDNLVSVEQGDAHETHPASSPLEQAPVLEPDHQTPSFSTDMQGDLAMFEEVKDLYAEDLFASRRWNATTAQPSRDLYSEAASWRFSSAQASHPPDNSNVSTLELSVQEAIERDMEALLRLDPLQ</sequence>
<evidence type="ECO:0000256" key="2">
    <source>
        <dbReference type="SAM" id="MobiDB-lite"/>
    </source>
</evidence>
<feature type="compositionally biased region" description="Basic and acidic residues" evidence="2">
    <location>
        <begin position="296"/>
        <end position="309"/>
    </location>
</feature>
<name>A0A833THT6_PHYIN</name>
<dbReference type="AlphaFoldDB" id="A0A833THT6"/>
<feature type="compositionally biased region" description="Polar residues" evidence="2">
    <location>
        <begin position="46"/>
        <end position="56"/>
    </location>
</feature>
<feature type="region of interest" description="Disordered" evidence="2">
    <location>
        <begin position="1"/>
        <end position="68"/>
    </location>
</feature>
<feature type="region of interest" description="Disordered" evidence="2">
    <location>
        <begin position="296"/>
        <end position="317"/>
    </location>
</feature>